<sequence length="1021" mass="114140">MELHCEWAGSNGSGCHKADWPACGYDWLAGVPVSALWLVWLFYGGTRLLQTLNGFHFDAATIHDPIAQGMAIALSQRKSESRRRPRFQRYVKLCAMWAEWPSFTYTPLTIALKATGAESYVSPLALSFNLPTEAWNLGVVVFCGSVVLVLRIGASSRNQTKWLRRYAYPLVFDMLYIPLVSTLVRLGTCPTEFSHVALPNGATCDCIDAFGIFWAAGLTGFFVLYASALYYKMHIEPLATTMEFRFQPSFQIIMVMARTLNPIVSMLVSDLDLRARRVIALLMGLGFLSCFVLLLVYTYKTQPCIGSGLMPNNIRFLSFSSAGYTSLVVLVVLVANADMTALYFALTPLPLLWVLAWRLNTRRALHYHIPQQSILDLLCEPSPQAKTVGAIAALYIDATKLHPLELDAILVQLTRLAKRSRTKELLCRAYAIRILWFAHIKNFRKQKLCIGETQEDAVVPPKFWFKDLANPNRAQWTSKVMASSSGLSAVADSLAASKKRVKLHRVDHVLTVAVADDRAKAPATAFPTSGSRRSTVGRLQQLLAPSSSRMYRVSVVAAASTQFEVVGIRDKHWISLIEAPSDAVQEARSLYNDAQELLAQSCAASDHRAMTEISLFLLQWYRSRYLKPSKTIYAHLLATLAGSNDRKFAMDATYTLYKLHLDGVLPNDFWLRNVSHLNTFLTVLSHASAPTVYYATHVLNLVLEVAETESKVNLFVLLTPESIASIQTTFKKWHDEYQLSAALEDTCTRLYNMEVAQRLLQQARRPSKRRRSSLIEWVTQQRKALKKTIAHIIIPSKESVRTRRSTVDLRKMPAMVQNAARYGSMPLMARQPLVLQINRSIASHGSDVMHPDNDSEGLTPPATNTDDDNVRATKGDACNPPIERPAPVEPTEYGRLLQNPDELIFVTRPILDEIHRRRTLRRALELDLARAFDIVEEAVTAHDVAVALANAAPSYANATRAEKGVRFAALLKAALTPTCAPSSRRTLRRAWRRWSSQAGENGGSCSRGVEKAPRYKLRSNN</sequence>
<evidence type="ECO:0000313" key="4">
    <source>
        <dbReference type="Proteomes" id="UP000030762"/>
    </source>
</evidence>
<feature type="transmembrane region" description="Helical" evidence="2">
    <location>
        <begin position="27"/>
        <end position="43"/>
    </location>
</feature>
<proteinExistence type="predicted"/>
<evidence type="ECO:0000256" key="2">
    <source>
        <dbReference type="SAM" id="Phobius"/>
    </source>
</evidence>
<keyword evidence="4" id="KW-1185">Reference proteome</keyword>
<feature type="transmembrane region" description="Helical" evidence="2">
    <location>
        <begin position="341"/>
        <end position="359"/>
    </location>
</feature>
<evidence type="ECO:0000313" key="3">
    <source>
        <dbReference type="EMBL" id="EQC41043.1"/>
    </source>
</evidence>
<dbReference type="OMA" id="IRILWFA"/>
<keyword evidence="2" id="KW-0472">Membrane</keyword>
<dbReference type="InParanoid" id="T0S7I9"/>
<name>T0S7I9_SAPDV</name>
<feature type="region of interest" description="Disordered" evidence="1">
    <location>
        <begin position="844"/>
        <end position="888"/>
    </location>
</feature>
<gene>
    <name evidence="3" type="ORF">SDRG_02099</name>
</gene>
<dbReference type="RefSeq" id="XP_008605887.1">
    <property type="nucleotide sequence ID" value="XM_008607665.1"/>
</dbReference>
<dbReference type="Proteomes" id="UP000030762">
    <property type="component" value="Unassembled WGS sequence"/>
</dbReference>
<dbReference type="AlphaFoldDB" id="T0S7I9"/>
<feature type="transmembrane region" description="Helical" evidence="2">
    <location>
        <begin position="166"/>
        <end position="187"/>
    </location>
</feature>
<protein>
    <submittedName>
        <fullName evidence="3">Uncharacterized protein</fullName>
    </submittedName>
</protein>
<accession>T0S7I9</accession>
<feature type="transmembrane region" description="Helical" evidence="2">
    <location>
        <begin position="134"/>
        <end position="154"/>
    </location>
</feature>
<dbReference type="VEuPathDB" id="FungiDB:SDRG_02099"/>
<dbReference type="EMBL" id="JH767135">
    <property type="protein sequence ID" value="EQC41043.1"/>
    <property type="molecule type" value="Genomic_DNA"/>
</dbReference>
<reference evidence="3 4" key="1">
    <citation type="submission" date="2012-04" db="EMBL/GenBank/DDBJ databases">
        <title>The Genome Sequence of Saprolegnia declina VS20.</title>
        <authorList>
            <consortium name="The Broad Institute Genome Sequencing Platform"/>
            <person name="Russ C."/>
            <person name="Nusbaum C."/>
            <person name="Tyler B."/>
            <person name="van West P."/>
            <person name="Dieguez-Uribeondo J."/>
            <person name="de Bruijn I."/>
            <person name="Tripathy S."/>
            <person name="Jiang R."/>
            <person name="Young S.K."/>
            <person name="Zeng Q."/>
            <person name="Gargeya S."/>
            <person name="Fitzgerald M."/>
            <person name="Haas B."/>
            <person name="Abouelleil A."/>
            <person name="Alvarado L."/>
            <person name="Arachchi H.M."/>
            <person name="Berlin A."/>
            <person name="Chapman S.B."/>
            <person name="Goldberg J."/>
            <person name="Griggs A."/>
            <person name="Gujja S."/>
            <person name="Hansen M."/>
            <person name="Howarth C."/>
            <person name="Imamovic A."/>
            <person name="Larimer J."/>
            <person name="McCowen C."/>
            <person name="Montmayeur A."/>
            <person name="Murphy C."/>
            <person name="Neiman D."/>
            <person name="Pearson M."/>
            <person name="Priest M."/>
            <person name="Roberts A."/>
            <person name="Saif S."/>
            <person name="Shea T."/>
            <person name="Sisk P."/>
            <person name="Sykes S."/>
            <person name="Wortman J."/>
            <person name="Nusbaum C."/>
            <person name="Birren B."/>
        </authorList>
    </citation>
    <scope>NUCLEOTIDE SEQUENCE [LARGE SCALE GENOMIC DNA]</scope>
    <source>
        <strain evidence="3 4">VS20</strain>
    </source>
</reference>
<organism evidence="3 4">
    <name type="scientific">Saprolegnia diclina (strain VS20)</name>
    <dbReference type="NCBI Taxonomy" id="1156394"/>
    <lineage>
        <taxon>Eukaryota</taxon>
        <taxon>Sar</taxon>
        <taxon>Stramenopiles</taxon>
        <taxon>Oomycota</taxon>
        <taxon>Saprolegniomycetes</taxon>
        <taxon>Saprolegniales</taxon>
        <taxon>Saprolegniaceae</taxon>
        <taxon>Saprolegnia</taxon>
    </lineage>
</organism>
<feature type="transmembrane region" description="Helical" evidence="2">
    <location>
        <begin position="90"/>
        <end position="114"/>
    </location>
</feature>
<dbReference type="eggNOG" id="ENOG502S7CD">
    <property type="taxonomic scope" value="Eukaryota"/>
</dbReference>
<keyword evidence="2" id="KW-1133">Transmembrane helix</keyword>
<evidence type="ECO:0000256" key="1">
    <source>
        <dbReference type="SAM" id="MobiDB-lite"/>
    </source>
</evidence>
<feature type="region of interest" description="Disordered" evidence="1">
    <location>
        <begin position="997"/>
        <end position="1021"/>
    </location>
</feature>
<feature type="transmembrane region" description="Helical" evidence="2">
    <location>
        <begin position="275"/>
        <end position="296"/>
    </location>
</feature>
<feature type="transmembrane region" description="Helical" evidence="2">
    <location>
        <begin position="316"/>
        <end position="335"/>
    </location>
</feature>
<feature type="transmembrane region" description="Helical" evidence="2">
    <location>
        <begin position="207"/>
        <end position="231"/>
    </location>
</feature>
<dbReference type="OrthoDB" id="70232at2759"/>
<keyword evidence="2" id="KW-0812">Transmembrane</keyword>
<dbReference type="GeneID" id="19942826"/>